<dbReference type="PANTHER" id="PTHR42872:SF6">
    <property type="entry name" value="PROTEIN-GLUTAMATE METHYLESTERASE_PROTEIN-GLUTAMINE GLUTAMINASE"/>
    <property type="match status" value="1"/>
</dbReference>
<evidence type="ECO:0000256" key="2">
    <source>
        <dbReference type="ARBA" id="ARBA00039140"/>
    </source>
</evidence>
<keyword evidence="1 4" id="KW-0378">Hydrolase</keyword>
<proteinExistence type="predicted"/>
<dbReference type="PANTHER" id="PTHR42872">
    <property type="entry name" value="PROTEIN-GLUTAMATE METHYLESTERASE/PROTEIN-GLUTAMINE GLUTAMINASE"/>
    <property type="match status" value="1"/>
</dbReference>
<name>A0ABT9N7N9_9ACTN</name>
<dbReference type="InterPro" id="IPR000673">
    <property type="entry name" value="Sig_transdc_resp-reg_Me-estase"/>
</dbReference>
<dbReference type="EC" id="3.1.1.61" evidence="2"/>
<dbReference type="Gene3D" id="3.40.50.180">
    <property type="entry name" value="Methylesterase CheB, C-terminal domain"/>
    <property type="match status" value="1"/>
</dbReference>
<dbReference type="RefSeq" id="WP_306838296.1">
    <property type="nucleotide sequence ID" value="NZ_JAUSRA010000001.1"/>
</dbReference>
<dbReference type="InterPro" id="IPR035909">
    <property type="entry name" value="CheB_C"/>
</dbReference>
<dbReference type="GO" id="GO:0008984">
    <property type="term" value="F:protein-glutamate methylesterase activity"/>
    <property type="evidence" value="ECO:0007669"/>
    <property type="project" value="UniProtKB-EC"/>
</dbReference>
<feature type="domain" description="CheB-type methylesterase" evidence="5">
    <location>
        <begin position="5"/>
        <end position="169"/>
    </location>
</feature>
<dbReference type="CDD" id="cd16433">
    <property type="entry name" value="CheB"/>
    <property type="match status" value="1"/>
</dbReference>
<comment type="catalytic activity">
    <reaction evidence="3">
        <text>[protein]-L-glutamate 5-O-methyl ester + H2O = L-glutamyl-[protein] + methanol + H(+)</text>
        <dbReference type="Rhea" id="RHEA:23236"/>
        <dbReference type="Rhea" id="RHEA-COMP:10208"/>
        <dbReference type="Rhea" id="RHEA-COMP:10311"/>
        <dbReference type="ChEBI" id="CHEBI:15377"/>
        <dbReference type="ChEBI" id="CHEBI:15378"/>
        <dbReference type="ChEBI" id="CHEBI:17790"/>
        <dbReference type="ChEBI" id="CHEBI:29973"/>
        <dbReference type="ChEBI" id="CHEBI:82795"/>
        <dbReference type="EC" id="3.1.1.61"/>
    </reaction>
</comment>
<feature type="active site" evidence="4">
    <location>
        <position position="136"/>
    </location>
</feature>
<keyword evidence="7" id="KW-1185">Reference proteome</keyword>
<dbReference type="PROSITE" id="PS50122">
    <property type="entry name" value="CHEB"/>
    <property type="match status" value="1"/>
</dbReference>
<feature type="active site" evidence="4">
    <location>
        <position position="44"/>
    </location>
</feature>
<evidence type="ECO:0000256" key="3">
    <source>
        <dbReference type="ARBA" id="ARBA00048267"/>
    </source>
</evidence>
<dbReference type="Pfam" id="PF01339">
    <property type="entry name" value="CheB_methylest"/>
    <property type="match status" value="1"/>
</dbReference>
<protein>
    <recommendedName>
        <fullName evidence="2">protein-glutamate methylesterase</fullName>
        <ecNumber evidence="2">3.1.1.61</ecNumber>
    </recommendedName>
</protein>
<dbReference type="SUPFAM" id="SSF52738">
    <property type="entry name" value="Methylesterase CheB, C-terminal domain"/>
    <property type="match status" value="1"/>
</dbReference>
<keyword evidence="4" id="KW-0145">Chemotaxis</keyword>
<dbReference type="PIRSF" id="PIRSF036461">
    <property type="entry name" value="Chmtx_methlestr"/>
    <property type="match status" value="1"/>
</dbReference>
<dbReference type="EMBL" id="JAUSRA010000001">
    <property type="protein sequence ID" value="MDP9799426.1"/>
    <property type="molecule type" value="Genomic_DNA"/>
</dbReference>
<sequence length="336" mass="34768">MAADATHHRDLVVLGASAGGVEALRDVISGLPADLPAAVLAVLHMPARGDTVLAAILDRCGPLPARPARHGEALLPGQVYVAVPDHHLLVRDGCVQLSRAAKQNRARPAVDALFRSAARWSGARTVAAVLSGSLDDGAAGLAAVDAAGGVCMVQDPADALFPGMPRAALAVVPDALVCGAGAMGQRIRERAAGHVAVPATPFSTQDLIVETDMAEDGSHTDAGERPGRPAALSCPDCTGGMNVVQTGAAVHFTCHTGHMWSPQSLLAAQQERVEQALWTAVSIMEEQASVHGDLARRAASTGSDGLTEKHQRAAAEEIRMAVGVIRKHFPEYVLPV</sequence>
<reference evidence="6 7" key="1">
    <citation type="submission" date="2023-07" db="EMBL/GenBank/DDBJ databases">
        <title>Sequencing the genomes of 1000 actinobacteria strains.</title>
        <authorList>
            <person name="Klenk H.-P."/>
        </authorList>
    </citation>
    <scope>NUCLEOTIDE SEQUENCE [LARGE SCALE GENOMIC DNA]</scope>
    <source>
        <strain evidence="6 7">DSM 44710</strain>
    </source>
</reference>
<evidence type="ECO:0000256" key="1">
    <source>
        <dbReference type="ARBA" id="ARBA00022801"/>
    </source>
</evidence>
<gene>
    <name evidence="6" type="ORF">J2S43_007938</name>
</gene>
<feature type="active site" evidence="4">
    <location>
        <position position="17"/>
    </location>
</feature>
<evidence type="ECO:0000313" key="6">
    <source>
        <dbReference type="EMBL" id="MDP9799426.1"/>
    </source>
</evidence>
<dbReference type="Proteomes" id="UP001240984">
    <property type="component" value="Unassembled WGS sequence"/>
</dbReference>
<evidence type="ECO:0000256" key="4">
    <source>
        <dbReference type="PROSITE-ProRule" id="PRU00050"/>
    </source>
</evidence>
<evidence type="ECO:0000259" key="5">
    <source>
        <dbReference type="PROSITE" id="PS50122"/>
    </source>
</evidence>
<comment type="caution">
    <text evidence="6">The sequence shown here is derived from an EMBL/GenBank/DDBJ whole genome shotgun (WGS) entry which is preliminary data.</text>
</comment>
<evidence type="ECO:0000313" key="7">
    <source>
        <dbReference type="Proteomes" id="UP001240984"/>
    </source>
</evidence>
<accession>A0ABT9N7N9</accession>
<organism evidence="6 7">
    <name type="scientific">Catenuloplanes nepalensis</name>
    <dbReference type="NCBI Taxonomy" id="587533"/>
    <lineage>
        <taxon>Bacteria</taxon>
        <taxon>Bacillati</taxon>
        <taxon>Actinomycetota</taxon>
        <taxon>Actinomycetes</taxon>
        <taxon>Micromonosporales</taxon>
        <taxon>Micromonosporaceae</taxon>
        <taxon>Catenuloplanes</taxon>
    </lineage>
</organism>
<dbReference type="InterPro" id="IPR011247">
    <property type="entry name" value="Chemotax_prot-Glu_Me-esterase"/>
</dbReference>